<keyword evidence="7" id="KW-0677">Repeat</keyword>
<dbReference type="Gene3D" id="2.60.120.260">
    <property type="entry name" value="Galactose-binding domain-like"/>
    <property type="match status" value="1"/>
</dbReference>
<keyword evidence="8 12" id="KW-0378">Hydrolase</keyword>
<dbReference type="CDD" id="cd04059">
    <property type="entry name" value="Peptidases_S8_Protein_convertases_Kexins_Furin-like"/>
    <property type="match status" value="1"/>
</dbReference>
<dbReference type="PROSITE" id="PS00330">
    <property type="entry name" value="HEMOLYSIN_CALCIUM"/>
    <property type="match status" value="5"/>
</dbReference>
<dbReference type="InterPro" id="IPR015500">
    <property type="entry name" value="Peptidase_S8_subtilisin-rel"/>
</dbReference>
<gene>
    <name evidence="15" type="ORF">DLJ53_20570</name>
</gene>
<dbReference type="EMBL" id="QHHQ01000004">
    <property type="protein sequence ID" value="RAI00113.1"/>
    <property type="molecule type" value="Genomic_DNA"/>
</dbReference>
<evidence type="ECO:0000256" key="4">
    <source>
        <dbReference type="ARBA" id="ARBA00022525"/>
    </source>
</evidence>
<evidence type="ECO:0000256" key="6">
    <source>
        <dbReference type="ARBA" id="ARBA00022729"/>
    </source>
</evidence>
<comment type="subcellular location">
    <subcellularLocation>
        <location evidence="2">Secreted</location>
    </subcellularLocation>
</comment>
<dbReference type="PROSITE" id="PS51892">
    <property type="entry name" value="SUBTILASE"/>
    <property type="match status" value="1"/>
</dbReference>
<dbReference type="InterPro" id="IPR002884">
    <property type="entry name" value="P_dom"/>
</dbReference>
<dbReference type="InterPro" id="IPR008979">
    <property type="entry name" value="Galactose-bd-like_sf"/>
</dbReference>
<comment type="caution">
    <text evidence="15">The sequence shown here is derived from an EMBL/GenBank/DDBJ whole genome shotgun (WGS) entry which is preliminary data.</text>
</comment>
<evidence type="ECO:0000259" key="14">
    <source>
        <dbReference type="PROSITE" id="PS51829"/>
    </source>
</evidence>
<dbReference type="InterPro" id="IPR023828">
    <property type="entry name" value="Peptidase_S8_Ser-AS"/>
</dbReference>
<name>A0A8B2NRX6_9HYPH</name>
<organism evidence="15 16">
    <name type="scientific">Acuticoccus sediminis</name>
    <dbReference type="NCBI Taxonomy" id="2184697"/>
    <lineage>
        <taxon>Bacteria</taxon>
        <taxon>Pseudomonadati</taxon>
        <taxon>Pseudomonadota</taxon>
        <taxon>Alphaproteobacteria</taxon>
        <taxon>Hyphomicrobiales</taxon>
        <taxon>Amorphaceae</taxon>
        <taxon>Acuticoccus</taxon>
    </lineage>
</organism>
<dbReference type="PROSITE" id="PS51829">
    <property type="entry name" value="P_HOMO_B"/>
    <property type="match status" value="1"/>
</dbReference>
<keyword evidence="6" id="KW-0732">Signal</keyword>
<evidence type="ECO:0000256" key="5">
    <source>
        <dbReference type="ARBA" id="ARBA00022670"/>
    </source>
</evidence>
<dbReference type="InterPro" id="IPR001343">
    <property type="entry name" value="Hemolysn_Ca-bd"/>
</dbReference>
<feature type="active site" description="Charge relay system" evidence="11 12">
    <location>
        <position position="86"/>
    </location>
</feature>
<dbReference type="SUPFAM" id="SSF52743">
    <property type="entry name" value="Subtilisin-like"/>
    <property type="match status" value="1"/>
</dbReference>
<protein>
    <submittedName>
        <fullName evidence="15">Furin</fullName>
    </submittedName>
</protein>
<evidence type="ECO:0000256" key="3">
    <source>
        <dbReference type="ARBA" id="ARBA00005325"/>
    </source>
</evidence>
<dbReference type="PROSITE" id="PS00136">
    <property type="entry name" value="SUBTILASE_ASP"/>
    <property type="match status" value="1"/>
</dbReference>
<dbReference type="PANTHER" id="PTHR42884">
    <property type="entry name" value="PROPROTEIN CONVERTASE SUBTILISIN/KEXIN-RELATED"/>
    <property type="match status" value="1"/>
</dbReference>
<dbReference type="GO" id="GO:0005737">
    <property type="term" value="C:cytoplasm"/>
    <property type="evidence" value="ECO:0007669"/>
    <property type="project" value="UniProtKB-ARBA"/>
</dbReference>
<keyword evidence="4" id="KW-0964">Secreted</keyword>
<reference evidence="15 16" key="1">
    <citation type="submission" date="2018-05" db="EMBL/GenBank/DDBJ databases">
        <title>Acuticoccus sediminis sp. nov., isolated from deep-sea sediment of Indian Ocean.</title>
        <authorList>
            <person name="Liu X."/>
            <person name="Lai Q."/>
            <person name="Du Y."/>
            <person name="Sun F."/>
            <person name="Zhang X."/>
            <person name="Wang S."/>
            <person name="Shao Z."/>
        </authorList>
    </citation>
    <scope>NUCLEOTIDE SEQUENCE [LARGE SCALE GENOMIC DNA]</scope>
    <source>
        <strain evidence="15 16">PTG4-2</strain>
    </source>
</reference>
<dbReference type="Proteomes" id="UP000249590">
    <property type="component" value="Unassembled WGS sequence"/>
</dbReference>
<dbReference type="InterPro" id="IPR018511">
    <property type="entry name" value="Hemolysin-typ_Ca-bd_CS"/>
</dbReference>
<dbReference type="InterPro" id="IPR013858">
    <property type="entry name" value="Peptidase_M10B_C"/>
</dbReference>
<keyword evidence="9 12" id="KW-0720">Serine protease</keyword>
<keyword evidence="16" id="KW-1185">Reference proteome</keyword>
<dbReference type="GO" id="GO:0005509">
    <property type="term" value="F:calcium ion binding"/>
    <property type="evidence" value="ECO:0007669"/>
    <property type="project" value="InterPro"/>
</dbReference>
<dbReference type="PROSITE" id="PS00138">
    <property type="entry name" value="SUBTILASE_SER"/>
    <property type="match status" value="1"/>
</dbReference>
<feature type="region of interest" description="Disordered" evidence="13">
    <location>
        <begin position="1"/>
        <end position="32"/>
    </location>
</feature>
<dbReference type="GO" id="GO:0016485">
    <property type="term" value="P:protein processing"/>
    <property type="evidence" value="ECO:0007669"/>
    <property type="project" value="TreeGrafter"/>
</dbReference>
<feature type="active site" description="Charge relay system" evidence="11 12">
    <location>
        <position position="312"/>
    </location>
</feature>
<evidence type="ECO:0000256" key="11">
    <source>
        <dbReference type="PIRSR" id="PIRSR615500-1"/>
    </source>
</evidence>
<dbReference type="Pfam" id="PF08548">
    <property type="entry name" value="Peptidase_M10_C"/>
    <property type="match status" value="1"/>
</dbReference>
<feature type="compositionally biased region" description="Gly residues" evidence="13">
    <location>
        <begin position="17"/>
        <end position="32"/>
    </location>
</feature>
<evidence type="ECO:0000256" key="8">
    <source>
        <dbReference type="ARBA" id="ARBA00022801"/>
    </source>
</evidence>
<dbReference type="PRINTS" id="PR00313">
    <property type="entry name" value="CABNDNGRPT"/>
</dbReference>
<dbReference type="GO" id="GO:0012505">
    <property type="term" value="C:endomembrane system"/>
    <property type="evidence" value="ECO:0007669"/>
    <property type="project" value="UniProtKB-ARBA"/>
</dbReference>
<dbReference type="GO" id="GO:0005615">
    <property type="term" value="C:extracellular space"/>
    <property type="evidence" value="ECO:0007669"/>
    <property type="project" value="InterPro"/>
</dbReference>
<accession>A0A8B2NRX6</accession>
<dbReference type="Pfam" id="PF01483">
    <property type="entry name" value="P_proprotein"/>
    <property type="match status" value="1"/>
</dbReference>
<evidence type="ECO:0000256" key="10">
    <source>
        <dbReference type="ARBA" id="ARBA00022837"/>
    </source>
</evidence>
<dbReference type="OrthoDB" id="9795675at2"/>
<evidence type="ECO:0000256" key="1">
    <source>
        <dbReference type="ARBA" id="ARBA00001913"/>
    </source>
</evidence>
<dbReference type="Pfam" id="PF00082">
    <property type="entry name" value="Peptidase_S8"/>
    <property type="match status" value="1"/>
</dbReference>
<evidence type="ECO:0000313" key="15">
    <source>
        <dbReference type="EMBL" id="RAI00113.1"/>
    </source>
</evidence>
<feature type="domain" description="P/Homo B" evidence="14">
    <location>
        <begin position="407"/>
        <end position="537"/>
    </location>
</feature>
<proteinExistence type="inferred from homology"/>
<evidence type="ECO:0000313" key="16">
    <source>
        <dbReference type="Proteomes" id="UP000249590"/>
    </source>
</evidence>
<comment type="cofactor">
    <cofactor evidence="1">
        <name>Ca(2+)</name>
        <dbReference type="ChEBI" id="CHEBI:29108"/>
    </cofactor>
</comment>
<dbReference type="SUPFAM" id="SSF51120">
    <property type="entry name" value="beta-Roll"/>
    <property type="match status" value="4"/>
</dbReference>
<keyword evidence="10" id="KW-0106">Calcium</keyword>
<dbReference type="InterPro" id="IPR022398">
    <property type="entry name" value="Peptidase_S8_His-AS"/>
</dbReference>
<dbReference type="SUPFAM" id="SSF49785">
    <property type="entry name" value="Galactose-binding domain-like"/>
    <property type="match status" value="1"/>
</dbReference>
<dbReference type="InterPro" id="IPR023827">
    <property type="entry name" value="Peptidase_S8_Asp-AS"/>
</dbReference>
<evidence type="ECO:0000256" key="7">
    <source>
        <dbReference type="ARBA" id="ARBA00022737"/>
    </source>
</evidence>
<dbReference type="GO" id="GO:0004252">
    <property type="term" value="F:serine-type endopeptidase activity"/>
    <property type="evidence" value="ECO:0007669"/>
    <property type="project" value="UniProtKB-UniRule"/>
</dbReference>
<sequence>MTLIHTGVETIDPGPGPGGREGGADPGTGTGTGLVVLDLGPADPYFASQYHLANGAGGQRDLNLFSGGASVWDDYTGAGVRVALIDDGVDYLHPDLFPNYDFSLEVAGVDGYHPDRDGAHGTAVAGIIAAQRNQTGAVGIAHEATLVSMPAIPASDLSGDGLAAGPTISLRDAFANFANYDVVNNSWGYVTPFYDSAFNARQAELHATLADVVAEGRDGLGGIIVKSAGNGRGSLDNTAGSWTTASWGTIAVAAVERDGRVSSYSTEGASVLVSAFGGPVPGDVVTTDRTGHLGYNRATVGDEVTSGFNGTSAAAPMVSGVAALMLEANPDLGYRDVQTILAATAVHTGADSFDGSGLTGAERYQWDWNGADGWNGGGFHFSEDYGFGLVDVLAAVRLAESWTGTGTWESRALVEGVAANEGSVAITDLATVTMTFDVAETIAVERVAIDLGLSHTWLSDLEIQLTSPDGTVSELMRDNFGSADATDYGARDLTLASNAFLGELSAGTWTLTITDDYLGDSGTASNAALSIVGHDATDDVYIYTEEYADFAGGPGRRALTDTDGGIDEINAAAVFSDSVISLVAGAIGRIDGVTFSLAADAAIENATSGDGDDLLTGNALGNRLSGGRGDDTLDGGAGTDTLIGGAGDDRYIVDQPGDRVIERADEGIDTIETALNITLPANVERVILRGAAWSVQGSSADNTMIGNAACNRITGRAGDDYLTSHDGDDTLDGGGGADTMIGGAGDDRYTVSNAGDVVRETVGEGFDTVRSYISFTLGDDVERLELLKSALNGSGNDLANSLVGNSFGNMLNGLGGQDHIRGEAGDDTISGGAGDDTMIGGTGDDTYIVGLRSDVVVEETGAGYDTVVSYAGTFRLDDNVERMELRSGAQVGYGNDLRNTMIGNGAGNALYGEGGGDRLFGEGGRDTLVGGAGDDTLNGGAGSDYYVLGEGADRVVIGAGDSGYGFSRRDMIRDFTSGEDVIDLSALDADAGVAGNQAFRFFGGTAAPGAGEVGAVVYGDALIVSVNLDDDAAIELQLQLNGVDHITASDFIL</sequence>
<dbReference type="InterPro" id="IPR011049">
    <property type="entry name" value="Serralysin-like_metalloprot_C"/>
</dbReference>
<dbReference type="Gene3D" id="2.150.10.10">
    <property type="entry name" value="Serralysin-like metalloprotease, C-terminal"/>
    <property type="match status" value="4"/>
</dbReference>
<feature type="active site" description="Charge relay system" evidence="11 12">
    <location>
        <position position="120"/>
    </location>
</feature>
<dbReference type="PRINTS" id="PR00723">
    <property type="entry name" value="SUBTILISIN"/>
</dbReference>
<dbReference type="AlphaFoldDB" id="A0A8B2NRX6"/>
<dbReference type="GO" id="GO:0016020">
    <property type="term" value="C:membrane"/>
    <property type="evidence" value="ECO:0007669"/>
    <property type="project" value="TreeGrafter"/>
</dbReference>
<evidence type="ECO:0000256" key="9">
    <source>
        <dbReference type="ARBA" id="ARBA00022825"/>
    </source>
</evidence>
<evidence type="ECO:0000256" key="13">
    <source>
        <dbReference type="SAM" id="MobiDB-lite"/>
    </source>
</evidence>
<comment type="similarity">
    <text evidence="3">Belongs to the peptidase S8 family. Furin subfamily.</text>
</comment>
<dbReference type="PANTHER" id="PTHR42884:SF14">
    <property type="entry name" value="NEUROENDOCRINE CONVERTASE 1"/>
    <property type="match status" value="1"/>
</dbReference>
<evidence type="ECO:0000256" key="2">
    <source>
        <dbReference type="ARBA" id="ARBA00004613"/>
    </source>
</evidence>
<dbReference type="Pfam" id="PF00353">
    <property type="entry name" value="HemolysinCabind"/>
    <property type="match status" value="4"/>
</dbReference>
<evidence type="ECO:0000256" key="12">
    <source>
        <dbReference type="PROSITE-ProRule" id="PRU01240"/>
    </source>
</evidence>
<dbReference type="PROSITE" id="PS00137">
    <property type="entry name" value="SUBTILASE_HIS"/>
    <property type="match status" value="1"/>
</dbReference>
<dbReference type="Gene3D" id="3.40.50.200">
    <property type="entry name" value="Peptidase S8/S53 domain"/>
    <property type="match status" value="1"/>
</dbReference>
<dbReference type="RefSeq" id="WP_111348706.1">
    <property type="nucleotide sequence ID" value="NZ_QHHQ01000004.1"/>
</dbReference>
<dbReference type="InterPro" id="IPR000209">
    <property type="entry name" value="Peptidase_S8/S53_dom"/>
</dbReference>
<dbReference type="InterPro" id="IPR036852">
    <property type="entry name" value="Peptidase_S8/S53_dom_sf"/>
</dbReference>
<keyword evidence="5 12" id="KW-0645">Protease</keyword>
<dbReference type="InterPro" id="IPR034182">
    <property type="entry name" value="Kexin/furin"/>
</dbReference>